<comment type="similarity">
    <text evidence="2 7">Belongs to the cytochrome P450 family.</text>
</comment>
<dbReference type="Pfam" id="PF00067">
    <property type="entry name" value="p450"/>
    <property type="match status" value="2"/>
</dbReference>
<dbReference type="EMBL" id="SRPW01002999">
    <property type="protein sequence ID" value="KAG5988959.1"/>
    <property type="molecule type" value="Genomic_DNA"/>
</dbReference>
<dbReference type="OrthoDB" id="1470350at2759"/>
<dbReference type="GO" id="GO:0005506">
    <property type="term" value="F:iron ion binding"/>
    <property type="evidence" value="ECO:0007669"/>
    <property type="project" value="InterPro"/>
</dbReference>
<protein>
    <recommendedName>
        <fullName evidence="10">Cytochrome P450</fullName>
    </recommendedName>
</protein>
<gene>
    <name evidence="8" type="ORF">E4U43_004591</name>
</gene>
<dbReference type="InterPro" id="IPR050121">
    <property type="entry name" value="Cytochrome_P450_monoxygenase"/>
</dbReference>
<comment type="cofactor">
    <cofactor evidence="1 6">
        <name>heme</name>
        <dbReference type="ChEBI" id="CHEBI:30413"/>
    </cofactor>
</comment>
<keyword evidence="5 6" id="KW-0408">Iron</keyword>
<keyword evidence="4 6" id="KW-0479">Metal-binding</keyword>
<evidence type="ECO:0000256" key="3">
    <source>
        <dbReference type="ARBA" id="ARBA00022617"/>
    </source>
</evidence>
<evidence type="ECO:0000256" key="2">
    <source>
        <dbReference type="ARBA" id="ARBA00010617"/>
    </source>
</evidence>
<dbReference type="SUPFAM" id="SSF48264">
    <property type="entry name" value="Cytochrome P450"/>
    <property type="match status" value="1"/>
</dbReference>
<dbReference type="GO" id="GO:0016705">
    <property type="term" value="F:oxidoreductase activity, acting on paired donors, with incorporation or reduction of molecular oxygen"/>
    <property type="evidence" value="ECO:0007669"/>
    <property type="project" value="InterPro"/>
</dbReference>
<evidence type="ECO:0000256" key="7">
    <source>
        <dbReference type="RuleBase" id="RU000461"/>
    </source>
</evidence>
<feature type="binding site" description="axial binding residue" evidence="6">
    <location>
        <position position="540"/>
    </location>
    <ligand>
        <name>heme</name>
        <dbReference type="ChEBI" id="CHEBI:30413"/>
    </ligand>
    <ligandPart>
        <name>Fe</name>
        <dbReference type="ChEBI" id="CHEBI:18248"/>
    </ligandPart>
</feature>
<evidence type="ECO:0000256" key="5">
    <source>
        <dbReference type="ARBA" id="ARBA00023004"/>
    </source>
</evidence>
<evidence type="ECO:0008006" key="10">
    <source>
        <dbReference type="Google" id="ProtNLM"/>
    </source>
</evidence>
<dbReference type="PROSITE" id="PS00086">
    <property type="entry name" value="CYTOCHROME_P450"/>
    <property type="match status" value="1"/>
</dbReference>
<dbReference type="AlphaFoldDB" id="A0A9P7N5X7"/>
<dbReference type="Gene3D" id="1.10.630.10">
    <property type="entry name" value="Cytochrome P450"/>
    <property type="match status" value="1"/>
</dbReference>
<dbReference type="InterPro" id="IPR017972">
    <property type="entry name" value="Cyt_P450_CS"/>
</dbReference>
<evidence type="ECO:0000313" key="8">
    <source>
        <dbReference type="EMBL" id="KAG5988959.1"/>
    </source>
</evidence>
<evidence type="ECO:0000256" key="4">
    <source>
        <dbReference type="ARBA" id="ARBA00022723"/>
    </source>
</evidence>
<organism evidence="8 9">
    <name type="scientific">Claviceps pusilla</name>
    <dbReference type="NCBI Taxonomy" id="123648"/>
    <lineage>
        <taxon>Eukaryota</taxon>
        <taxon>Fungi</taxon>
        <taxon>Dikarya</taxon>
        <taxon>Ascomycota</taxon>
        <taxon>Pezizomycotina</taxon>
        <taxon>Sordariomycetes</taxon>
        <taxon>Hypocreomycetidae</taxon>
        <taxon>Hypocreales</taxon>
        <taxon>Clavicipitaceae</taxon>
        <taxon>Claviceps</taxon>
    </lineage>
</organism>
<dbReference type="PRINTS" id="PR00463">
    <property type="entry name" value="EP450I"/>
</dbReference>
<dbReference type="GO" id="GO:0020037">
    <property type="term" value="F:heme binding"/>
    <property type="evidence" value="ECO:0007669"/>
    <property type="project" value="InterPro"/>
</dbReference>
<evidence type="ECO:0000313" key="9">
    <source>
        <dbReference type="Proteomes" id="UP000748025"/>
    </source>
</evidence>
<keyword evidence="3 6" id="KW-0349">Heme</keyword>
<keyword evidence="9" id="KW-1185">Reference proteome</keyword>
<dbReference type="GO" id="GO:0004497">
    <property type="term" value="F:monooxygenase activity"/>
    <property type="evidence" value="ECO:0007669"/>
    <property type="project" value="UniProtKB-KW"/>
</dbReference>
<comment type="caution">
    <text evidence="8">The sequence shown here is derived from an EMBL/GenBank/DDBJ whole genome shotgun (WGS) entry which is preliminary data.</text>
</comment>
<dbReference type="Proteomes" id="UP000748025">
    <property type="component" value="Unassembled WGS sequence"/>
</dbReference>
<dbReference type="PRINTS" id="PR00385">
    <property type="entry name" value="P450"/>
</dbReference>
<dbReference type="InterPro" id="IPR001128">
    <property type="entry name" value="Cyt_P450"/>
</dbReference>
<evidence type="ECO:0000256" key="1">
    <source>
        <dbReference type="ARBA" id="ARBA00001971"/>
    </source>
</evidence>
<proteinExistence type="inferred from homology"/>
<dbReference type="PANTHER" id="PTHR24305">
    <property type="entry name" value="CYTOCHROME P450"/>
    <property type="match status" value="1"/>
</dbReference>
<reference evidence="8" key="1">
    <citation type="journal article" date="2020" name="bioRxiv">
        <title>Whole genome comparisons of ergot fungi reveals the divergence and evolution of species within the genus Claviceps are the result of varying mechanisms driving genome evolution and host range expansion.</title>
        <authorList>
            <person name="Wyka S.A."/>
            <person name="Mondo S.J."/>
            <person name="Liu M."/>
            <person name="Dettman J."/>
            <person name="Nalam V."/>
            <person name="Broders K.D."/>
        </authorList>
    </citation>
    <scope>NUCLEOTIDE SEQUENCE</scope>
    <source>
        <strain evidence="8">CCC 602</strain>
    </source>
</reference>
<accession>A0A9P7N5X7</accession>
<dbReference type="InterPro" id="IPR036396">
    <property type="entry name" value="Cyt_P450_sf"/>
</dbReference>
<evidence type="ECO:0000256" key="6">
    <source>
        <dbReference type="PIRSR" id="PIRSR602401-1"/>
    </source>
</evidence>
<name>A0A9P7N5X7_9HYPO</name>
<sequence length="615" mass="70182">MAYAGQAVIAVVTIYLLYYIRNFTRNIIDGRTTGLPMIIIPLDQTHFLWRLWASGNRDRFQRIIPRQVWDRLKLTLFGWEFDEKLKPFERFAKQQGNVEHDGEGLSFSVVGTKCLEIWTADPVAVHDVLHRAHDFGVSYAIQFALGQFGPNVMTTNGELWTRHRRMTSAVMNDHFSKSMFKESIKKTRRLLADVKHSSLFPGKPVDENQEILETSHLFDMLKKVTFHTIFAAGMGVPVAWKDEDEMARDPGYKMTFLESMDKVRTNISGGSLLPTGLLNKWPRWMPGHGKMTSIGCAKMEITERTRLILQRELASSVIGQEETPRWIDEDKNIVKSFIQTNEELTRSGAALSEDEMHSNLIMLSLAGFETTSTTLGYAVVLLARFPNWQTWLLEEVDELTAADDEAMEETWDYTSVFPRAVRMMAFMLETLRLYGPVSHLRRETASPQVLQTAKGAVPVPADASIYVNTVAIHLLPVWRGINHASDPPFYRNDSAAEDGKQDEYVFRPSRWLNPPEKGRQGIYIPPQGTWIAWSAGPRVCPGKKLSQIEFTAIMLTLLQRYRLEPVPLEGESPTEVEERLDATLCDSSWQVVLQMNRVYDAPKNGGLLMRLRKRR</sequence>
<keyword evidence="7" id="KW-0503">Monooxygenase</keyword>
<dbReference type="PANTHER" id="PTHR24305:SF166">
    <property type="entry name" value="CYTOCHROME P450 12A4, MITOCHONDRIAL-RELATED"/>
    <property type="match status" value="1"/>
</dbReference>
<dbReference type="InterPro" id="IPR002401">
    <property type="entry name" value="Cyt_P450_E_grp-I"/>
</dbReference>
<keyword evidence="7" id="KW-0560">Oxidoreductase</keyword>